<dbReference type="GO" id="GO:0051259">
    <property type="term" value="P:protein complex oligomerization"/>
    <property type="evidence" value="ECO:0007669"/>
    <property type="project" value="InterPro"/>
</dbReference>
<comment type="similarity">
    <text evidence="1">Belongs to the HscB family.</text>
</comment>
<feature type="coiled-coil region" evidence="3">
    <location>
        <begin position="146"/>
        <end position="175"/>
    </location>
</feature>
<dbReference type="GO" id="GO:0001671">
    <property type="term" value="F:ATPase activator activity"/>
    <property type="evidence" value="ECO:0007669"/>
    <property type="project" value="InterPro"/>
</dbReference>
<evidence type="ECO:0000256" key="3">
    <source>
        <dbReference type="SAM" id="Coils"/>
    </source>
</evidence>
<organism evidence="5 6">
    <name type="scientific">Parnassius mnemosyne</name>
    <name type="common">clouded apollo</name>
    <dbReference type="NCBI Taxonomy" id="213953"/>
    <lineage>
        <taxon>Eukaryota</taxon>
        <taxon>Metazoa</taxon>
        <taxon>Ecdysozoa</taxon>
        <taxon>Arthropoda</taxon>
        <taxon>Hexapoda</taxon>
        <taxon>Insecta</taxon>
        <taxon>Pterygota</taxon>
        <taxon>Neoptera</taxon>
        <taxon>Endopterygota</taxon>
        <taxon>Lepidoptera</taxon>
        <taxon>Glossata</taxon>
        <taxon>Ditrysia</taxon>
        <taxon>Papilionoidea</taxon>
        <taxon>Papilionidae</taxon>
        <taxon>Parnassiinae</taxon>
        <taxon>Parnassini</taxon>
        <taxon>Parnassius</taxon>
        <taxon>Driopa</taxon>
    </lineage>
</organism>
<protein>
    <recommendedName>
        <fullName evidence="4">J domain-containing protein</fullName>
    </recommendedName>
</protein>
<dbReference type="InterPro" id="IPR004640">
    <property type="entry name" value="HscB"/>
</dbReference>
<dbReference type="InterPro" id="IPR009073">
    <property type="entry name" value="HscB_oligo_C"/>
</dbReference>
<reference evidence="5 6" key="1">
    <citation type="submission" date="2023-11" db="EMBL/GenBank/DDBJ databases">
        <authorList>
            <person name="Hedman E."/>
            <person name="Englund M."/>
            <person name="Stromberg M."/>
            <person name="Nyberg Akerstrom W."/>
            <person name="Nylinder S."/>
            <person name="Jareborg N."/>
            <person name="Kallberg Y."/>
            <person name="Kronander E."/>
        </authorList>
    </citation>
    <scope>NUCLEOTIDE SEQUENCE [LARGE SCALE GENOMIC DNA]</scope>
</reference>
<evidence type="ECO:0000256" key="2">
    <source>
        <dbReference type="ARBA" id="ARBA00023186"/>
    </source>
</evidence>
<dbReference type="PANTHER" id="PTHR14021:SF15">
    <property type="entry name" value="IRON-SULFUR CLUSTER CO-CHAPERONE PROTEIN HSCB"/>
    <property type="match status" value="1"/>
</dbReference>
<dbReference type="Pfam" id="PF00226">
    <property type="entry name" value="DnaJ"/>
    <property type="match status" value="1"/>
</dbReference>
<dbReference type="Gene3D" id="1.20.1280.20">
    <property type="entry name" value="HscB, C-terminal domain"/>
    <property type="match status" value="1"/>
</dbReference>
<dbReference type="EMBL" id="CAVLGL010000085">
    <property type="protein sequence ID" value="CAK1590187.1"/>
    <property type="molecule type" value="Genomic_DNA"/>
</dbReference>
<dbReference type="PROSITE" id="PS50076">
    <property type="entry name" value="DNAJ_2"/>
    <property type="match status" value="1"/>
</dbReference>
<dbReference type="InterPro" id="IPR001623">
    <property type="entry name" value="DnaJ_domain"/>
</dbReference>
<feature type="domain" description="J" evidence="4">
    <location>
        <begin position="55"/>
        <end position="127"/>
    </location>
</feature>
<dbReference type="AlphaFoldDB" id="A0AAV1L730"/>
<dbReference type="Proteomes" id="UP001314205">
    <property type="component" value="Unassembled WGS sequence"/>
</dbReference>
<dbReference type="SUPFAM" id="SSF47144">
    <property type="entry name" value="HSC20 (HSCB), C-terminal oligomerisation domain"/>
    <property type="match status" value="1"/>
</dbReference>
<dbReference type="SMART" id="SM00271">
    <property type="entry name" value="DnaJ"/>
    <property type="match status" value="1"/>
</dbReference>
<dbReference type="NCBIfam" id="TIGR00714">
    <property type="entry name" value="hscB"/>
    <property type="match status" value="1"/>
</dbReference>
<gene>
    <name evidence="5" type="ORF">PARMNEM_LOCUS10584</name>
</gene>
<dbReference type="Gene3D" id="1.10.287.110">
    <property type="entry name" value="DnaJ domain"/>
    <property type="match status" value="1"/>
</dbReference>
<comment type="caution">
    <text evidence="5">The sequence shown here is derived from an EMBL/GenBank/DDBJ whole genome shotgun (WGS) entry which is preliminary data.</text>
</comment>
<proteinExistence type="inferred from homology"/>
<evidence type="ECO:0000313" key="5">
    <source>
        <dbReference type="EMBL" id="CAK1590187.1"/>
    </source>
</evidence>
<evidence type="ECO:0000259" key="4">
    <source>
        <dbReference type="PROSITE" id="PS50076"/>
    </source>
</evidence>
<dbReference type="GO" id="GO:0005739">
    <property type="term" value="C:mitochondrion"/>
    <property type="evidence" value="ECO:0007669"/>
    <property type="project" value="TreeGrafter"/>
</dbReference>
<evidence type="ECO:0000313" key="6">
    <source>
        <dbReference type="Proteomes" id="UP001314205"/>
    </source>
</evidence>
<dbReference type="InterPro" id="IPR036869">
    <property type="entry name" value="J_dom_sf"/>
</dbReference>
<dbReference type="InterPro" id="IPR036386">
    <property type="entry name" value="HscB_C_sf"/>
</dbReference>
<sequence length="220" mass="25677">MAFSRILCNLGSKSHLMNQFRFLSCWSCGKNTNNSSAHLFCSNCNALQPPEVKENYFKIMGIHETYDLDENDLAMKFKELQKQLHPDKFANKDKHEQEISDQYSSLVNEAYKTLLEPLSRGIYMLQLRGKEIPENTELDQQFLMMIMEKNEEVENAETEEEIMKLNKENKAIIKDLQKKLSLAFFDGDLKMVTKLLSQMKYYTSIDNQIQAVIRNKGIIR</sequence>
<keyword evidence="2" id="KW-0143">Chaperone</keyword>
<accession>A0AAV1L730</accession>
<dbReference type="Pfam" id="PF07743">
    <property type="entry name" value="HSCB_C"/>
    <property type="match status" value="1"/>
</dbReference>
<dbReference type="GO" id="GO:0051087">
    <property type="term" value="F:protein-folding chaperone binding"/>
    <property type="evidence" value="ECO:0007669"/>
    <property type="project" value="InterPro"/>
</dbReference>
<dbReference type="SUPFAM" id="SSF46565">
    <property type="entry name" value="Chaperone J-domain"/>
    <property type="match status" value="1"/>
</dbReference>
<name>A0AAV1L730_9NEOP</name>
<dbReference type="CDD" id="cd06257">
    <property type="entry name" value="DnaJ"/>
    <property type="match status" value="1"/>
</dbReference>
<dbReference type="GO" id="GO:0044571">
    <property type="term" value="P:[2Fe-2S] cluster assembly"/>
    <property type="evidence" value="ECO:0007669"/>
    <property type="project" value="InterPro"/>
</dbReference>
<keyword evidence="3" id="KW-0175">Coiled coil</keyword>
<dbReference type="PANTHER" id="PTHR14021">
    <property type="entry name" value="IRON-SULFUR CLUSTER CO-CHAPERONE PROTEIN HSCB"/>
    <property type="match status" value="1"/>
</dbReference>
<keyword evidence="6" id="KW-1185">Reference proteome</keyword>
<evidence type="ECO:0000256" key="1">
    <source>
        <dbReference type="ARBA" id="ARBA00010476"/>
    </source>
</evidence>